<dbReference type="EMBL" id="ML992502">
    <property type="protein sequence ID" value="KAF2226251.1"/>
    <property type="molecule type" value="Genomic_DNA"/>
</dbReference>
<feature type="transmembrane region" description="Helical" evidence="6">
    <location>
        <begin position="182"/>
        <end position="203"/>
    </location>
</feature>
<evidence type="ECO:0000256" key="1">
    <source>
        <dbReference type="ARBA" id="ARBA00004141"/>
    </source>
</evidence>
<feature type="transmembrane region" description="Helical" evidence="6">
    <location>
        <begin position="209"/>
        <end position="236"/>
    </location>
</feature>
<feature type="compositionally biased region" description="Polar residues" evidence="5">
    <location>
        <begin position="60"/>
        <end position="76"/>
    </location>
</feature>
<protein>
    <submittedName>
        <fullName evidence="7">Voltage-dependent anion channel-domain-containing protein</fullName>
    </submittedName>
</protein>
<dbReference type="OrthoDB" id="2901184at2759"/>
<dbReference type="Proteomes" id="UP000799538">
    <property type="component" value="Unassembled WGS sequence"/>
</dbReference>
<feature type="region of interest" description="Disordered" evidence="5">
    <location>
        <begin position="1"/>
        <end position="98"/>
    </location>
</feature>
<dbReference type="CDD" id="cd09317">
    <property type="entry name" value="TDT_Mae1_like"/>
    <property type="match status" value="1"/>
</dbReference>
<feature type="region of interest" description="Disordered" evidence="5">
    <location>
        <begin position="497"/>
        <end position="523"/>
    </location>
</feature>
<dbReference type="GO" id="GO:0016020">
    <property type="term" value="C:membrane"/>
    <property type="evidence" value="ECO:0007669"/>
    <property type="project" value="UniProtKB-SubCell"/>
</dbReference>
<feature type="transmembrane region" description="Helical" evidence="6">
    <location>
        <begin position="370"/>
        <end position="390"/>
    </location>
</feature>
<keyword evidence="2 6" id="KW-0812">Transmembrane</keyword>
<feature type="transmembrane region" description="Helical" evidence="6">
    <location>
        <begin position="248"/>
        <end position="269"/>
    </location>
</feature>
<proteinExistence type="predicted"/>
<evidence type="ECO:0000256" key="4">
    <source>
        <dbReference type="ARBA" id="ARBA00023136"/>
    </source>
</evidence>
<feature type="compositionally biased region" description="Basic and acidic residues" evidence="5">
    <location>
        <begin position="77"/>
        <end position="98"/>
    </location>
</feature>
<dbReference type="GO" id="GO:0015140">
    <property type="term" value="F:malate transmembrane transporter activity"/>
    <property type="evidence" value="ECO:0007669"/>
    <property type="project" value="InterPro"/>
</dbReference>
<keyword evidence="8" id="KW-1185">Reference proteome</keyword>
<dbReference type="Pfam" id="PF03595">
    <property type="entry name" value="SLAC1"/>
    <property type="match status" value="1"/>
</dbReference>
<gene>
    <name evidence="7" type="ORF">BDZ85DRAFT_47914</name>
</gene>
<dbReference type="AlphaFoldDB" id="A0A6A6GKQ0"/>
<feature type="compositionally biased region" description="Polar residues" evidence="5">
    <location>
        <begin position="33"/>
        <end position="46"/>
    </location>
</feature>
<evidence type="ECO:0000313" key="7">
    <source>
        <dbReference type="EMBL" id="KAF2226251.1"/>
    </source>
</evidence>
<name>A0A6A6GKQ0_9PEZI</name>
<dbReference type="Gene3D" id="1.50.10.150">
    <property type="entry name" value="Voltage-dependent anion channel"/>
    <property type="match status" value="1"/>
</dbReference>
<feature type="compositionally biased region" description="Basic and acidic residues" evidence="5">
    <location>
        <begin position="1"/>
        <end position="29"/>
    </location>
</feature>
<accession>A0A6A6GKQ0</accession>
<feature type="transmembrane region" description="Helical" evidence="6">
    <location>
        <begin position="141"/>
        <end position="161"/>
    </location>
</feature>
<evidence type="ECO:0000256" key="2">
    <source>
        <dbReference type="ARBA" id="ARBA00022692"/>
    </source>
</evidence>
<evidence type="ECO:0000256" key="5">
    <source>
        <dbReference type="SAM" id="MobiDB-lite"/>
    </source>
</evidence>
<evidence type="ECO:0000256" key="6">
    <source>
        <dbReference type="SAM" id="Phobius"/>
    </source>
</evidence>
<keyword evidence="4 6" id="KW-0472">Membrane</keyword>
<feature type="transmembrane region" description="Helical" evidence="6">
    <location>
        <begin position="402"/>
        <end position="423"/>
    </location>
</feature>
<organism evidence="7 8">
    <name type="scientific">Elsinoe ampelina</name>
    <dbReference type="NCBI Taxonomy" id="302913"/>
    <lineage>
        <taxon>Eukaryota</taxon>
        <taxon>Fungi</taxon>
        <taxon>Dikarya</taxon>
        <taxon>Ascomycota</taxon>
        <taxon>Pezizomycotina</taxon>
        <taxon>Dothideomycetes</taxon>
        <taxon>Dothideomycetidae</taxon>
        <taxon>Myriangiales</taxon>
        <taxon>Elsinoaceae</taxon>
        <taxon>Elsinoe</taxon>
    </lineage>
</organism>
<feature type="transmembrane region" description="Helical" evidence="6">
    <location>
        <begin position="112"/>
        <end position="135"/>
    </location>
</feature>
<feature type="transmembrane region" description="Helical" evidence="6">
    <location>
        <begin position="281"/>
        <end position="308"/>
    </location>
</feature>
<dbReference type="InterPro" id="IPR038665">
    <property type="entry name" value="Voltage-dep_anion_channel_sf"/>
</dbReference>
<reference evidence="8" key="1">
    <citation type="journal article" date="2020" name="Stud. Mycol.">
        <title>101 Dothideomycetes genomes: A test case for predicting lifestyles and emergence of pathogens.</title>
        <authorList>
            <person name="Haridas S."/>
            <person name="Albert R."/>
            <person name="Binder M."/>
            <person name="Bloem J."/>
            <person name="LaButti K."/>
            <person name="Salamov A."/>
            <person name="Andreopoulos B."/>
            <person name="Baker S."/>
            <person name="Barry K."/>
            <person name="Bills G."/>
            <person name="Bluhm B."/>
            <person name="Cannon C."/>
            <person name="Castanera R."/>
            <person name="Culley D."/>
            <person name="Daum C."/>
            <person name="Ezra D."/>
            <person name="Gonzalez J."/>
            <person name="Henrissat B."/>
            <person name="Kuo A."/>
            <person name="Liang C."/>
            <person name="Lipzen A."/>
            <person name="Lutzoni F."/>
            <person name="Magnuson J."/>
            <person name="Mondo S."/>
            <person name="Nolan M."/>
            <person name="Ohm R."/>
            <person name="Pangilinan J."/>
            <person name="Park H.-J."/>
            <person name="Ramirez L."/>
            <person name="Alfaro M."/>
            <person name="Sun H."/>
            <person name="Tritt A."/>
            <person name="Yoshinaga Y."/>
            <person name="Zwiers L.-H."/>
            <person name="Turgeon B."/>
            <person name="Goodwin S."/>
            <person name="Spatafora J."/>
            <person name="Crous P."/>
            <person name="Grigoriev I."/>
        </authorList>
    </citation>
    <scope>NUCLEOTIDE SEQUENCE [LARGE SCALE GENOMIC DNA]</scope>
    <source>
        <strain evidence="8">CECT 20119</strain>
    </source>
</reference>
<evidence type="ECO:0000313" key="8">
    <source>
        <dbReference type="Proteomes" id="UP000799538"/>
    </source>
</evidence>
<sequence length="523" mass="57853">MATVEGAHRGEPIIRIDTTGSRHDHDRLRPLQARTNTGRSADTHSQAVLKRQFAIPTPLHSPNHSRNPSTAVSFSSSHDRENHNEKAASRHDETSSEPEHLPWRRRIKHFTWTWFCMTMATGQIANCLAAIPYRFSGLNRIGQFFMLFNILLFLLNTLCILARFRLYPSTFWSSLTHPTESLFVPAFVISLGTILMNITLYGIGPSRPWLTTAMLGLFWAYCALAMLSACGIYLIMWSTQTFTLSRMTPVWIFPAYPLLVVAPHAAVLAERLENHEHALGVVVGGVALQGIGFMVSLMVYAAFLYRLMTNKLPQESLRPGMFISVGPSGFTVAGLVGLGQVVGRVSPEGFMGVGDIAGVVSMVVANWVGVWLWGLAVFFFVVSLGAHWSCVGSKRMGFAMTWYSFVFPNTGLTTGTFAVGSAFANKPVQILGCVFMVLIIIVWMFVFGAMIRAVYLKQILWPQKQEDKDEGRWVFEKDGVATSTGVHTDVESMAGLDYRDGGVEDNDDVDPKQSSPVRDGGNT</sequence>
<dbReference type="InterPro" id="IPR030185">
    <property type="entry name" value="Mae1"/>
</dbReference>
<dbReference type="PANTHER" id="PTHR31162">
    <property type="entry name" value="MALIC ACID TRANSPORT PROTEIN-RELATED"/>
    <property type="match status" value="1"/>
</dbReference>
<dbReference type="InterPro" id="IPR004695">
    <property type="entry name" value="SLAC1/Mae1/Ssu1/TehA"/>
</dbReference>
<keyword evidence="3 6" id="KW-1133">Transmembrane helix</keyword>
<evidence type="ECO:0000256" key="3">
    <source>
        <dbReference type="ARBA" id="ARBA00022989"/>
    </source>
</evidence>
<comment type="subcellular location">
    <subcellularLocation>
        <location evidence="1">Membrane</location>
        <topology evidence="1">Multi-pass membrane protein</topology>
    </subcellularLocation>
</comment>
<dbReference type="PANTHER" id="PTHR31162:SF3">
    <property type="entry name" value="TRANSPORTER_MALIC ACID TRANSPORT PROTEIN, PUTATIVE-RELATED"/>
    <property type="match status" value="1"/>
</dbReference>
<feature type="transmembrane region" description="Helical" evidence="6">
    <location>
        <begin position="429"/>
        <end position="455"/>
    </location>
</feature>